<comment type="caution">
    <text evidence="1">The sequence shown here is derived from an EMBL/GenBank/DDBJ whole genome shotgun (WGS) entry which is preliminary data.</text>
</comment>
<proteinExistence type="predicted"/>
<dbReference type="GeneID" id="76833326"/>
<keyword evidence="2" id="KW-1185">Reference proteome</keyword>
<gene>
    <name evidence="1" type="ORF">CLORAM_02800</name>
</gene>
<organism evidence="1 2">
    <name type="scientific">Thomasclavelia ramosa DSM 1402</name>
    <dbReference type="NCBI Taxonomy" id="445974"/>
    <lineage>
        <taxon>Bacteria</taxon>
        <taxon>Bacillati</taxon>
        <taxon>Bacillota</taxon>
        <taxon>Erysipelotrichia</taxon>
        <taxon>Erysipelotrichales</taxon>
        <taxon>Coprobacillaceae</taxon>
        <taxon>Thomasclavelia</taxon>
    </lineage>
</organism>
<name>B0N866_9FIRM</name>
<dbReference type="Proteomes" id="UP000005798">
    <property type="component" value="Unassembled WGS sequence"/>
</dbReference>
<sequence length="43" mass="5123">MATHKGVKILCISVIRISERVWLMHRIYDEQNIIILDEELTKN</sequence>
<dbReference type="RefSeq" id="WP_003538867.1">
    <property type="nucleotide sequence ID" value="NZ_CAXUJL010000002.1"/>
</dbReference>
<accession>B0N866</accession>
<dbReference type="HOGENOM" id="CLU_3233380_0_0_9"/>
<reference evidence="1" key="2">
    <citation type="submission" date="2014-06" db="EMBL/GenBank/DDBJ databases">
        <title>Draft genome sequence of Clostridium ramosum(DSM 1402).</title>
        <authorList>
            <person name="Sudarsanam P."/>
            <person name="Ley R."/>
            <person name="Guruge J."/>
            <person name="Turnbaugh P.J."/>
            <person name="Mahowald M."/>
            <person name="Liep D."/>
            <person name="Gordon J."/>
        </authorList>
    </citation>
    <scope>NUCLEOTIDE SEQUENCE</scope>
    <source>
        <strain evidence="1">DSM 1402</strain>
    </source>
</reference>
<dbReference type="AlphaFoldDB" id="B0N866"/>
<dbReference type="EMBL" id="ABFX02000008">
    <property type="protein sequence ID" value="EDS18004.1"/>
    <property type="molecule type" value="Genomic_DNA"/>
</dbReference>
<protein>
    <submittedName>
        <fullName evidence="1">Uncharacterized protein</fullName>
    </submittedName>
</protein>
<evidence type="ECO:0000313" key="1">
    <source>
        <dbReference type="EMBL" id="EDS18004.1"/>
    </source>
</evidence>
<evidence type="ECO:0000313" key="2">
    <source>
        <dbReference type="Proteomes" id="UP000005798"/>
    </source>
</evidence>
<reference evidence="1" key="1">
    <citation type="submission" date="2007-11" db="EMBL/GenBank/DDBJ databases">
        <authorList>
            <person name="Fulton L."/>
            <person name="Clifton S."/>
            <person name="Fulton B."/>
            <person name="Xu J."/>
            <person name="Minx P."/>
            <person name="Pepin K.H."/>
            <person name="Johnson M."/>
            <person name="Thiruvilangam P."/>
            <person name="Bhonagiri V."/>
            <person name="Nash W.E."/>
            <person name="Mardis E.R."/>
            <person name="Wilson R.K."/>
        </authorList>
    </citation>
    <scope>NUCLEOTIDE SEQUENCE [LARGE SCALE GENOMIC DNA]</scope>
    <source>
        <strain evidence="1">DSM 1402</strain>
    </source>
</reference>